<dbReference type="STRING" id="479433.Caci_5638"/>
<evidence type="ECO:0000256" key="2">
    <source>
        <dbReference type="SAM" id="Phobius"/>
    </source>
</evidence>
<dbReference type="InParanoid" id="C7QC49"/>
<evidence type="ECO:0000256" key="1">
    <source>
        <dbReference type="SAM" id="MobiDB-lite"/>
    </source>
</evidence>
<dbReference type="KEGG" id="cai:Caci_5638"/>
<feature type="region of interest" description="Disordered" evidence="1">
    <location>
        <begin position="60"/>
        <end position="137"/>
    </location>
</feature>
<keyword evidence="2" id="KW-1133">Transmembrane helix</keyword>
<name>C7QC49_CATAD</name>
<reference evidence="3 4" key="1">
    <citation type="journal article" date="2009" name="Stand. Genomic Sci.">
        <title>Complete genome sequence of Catenulispora acidiphila type strain (ID 139908).</title>
        <authorList>
            <person name="Copeland A."/>
            <person name="Lapidus A."/>
            <person name="Glavina Del Rio T."/>
            <person name="Nolan M."/>
            <person name="Lucas S."/>
            <person name="Chen F."/>
            <person name="Tice H."/>
            <person name="Cheng J.F."/>
            <person name="Bruce D."/>
            <person name="Goodwin L."/>
            <person name="Pitluck S."/>
            <person name="Mikhailova N."/>
            <person name="Pati A."/>
            <person name="Ivanova N."/>
            <person name="Mavromatis K."/>
            <person name="Chen A."/>
            <person name="Palaniappan K."/>
            <person name="Chain P."/>
            <person name="Land M."/>
            <person name="Hauser L."/>
            <person name="Chang Y.J."/>
            <person name="Jeffries C.D."/>
            <person name="Chertkov O."/>
            <person name="Brettin T."/>
            <person name="Detter J.C."/>
            <person name="Han C."/>
            <person name="Ali Z."/>
            <person name="Tindall B.J."/>
            <person name="Goker M."/>
            <person name="Bristow J."/>
            <person name="Eisen J.A."/>
            <person name="Markowitz V."/>
            <person name="Hugenholtz P."/>
            <person name="Kyrpides N.C."/>
            <person name="Klenk H.P."/>
        </authorList>
    </citation>
    <scope>NUCLEOTIDE SEQUENCE [LARGE SCALE GENOMIC DNA]</scope>
    <source>
        <strain evidence="4">DSM 44928 / JCM 14897 / NBRC 102108 / NRRL B-24433 / ID139908</strain>
    </source>
</reference>
<dbReference type="HOGENOM" id="CLU_1861607_0_0_11"/>
<feature type="compositionally biased region" description="Basic residues" evidence="1">
    <location>
        <begin position="90"/>
        <end position="102"/>
    </location>
</feature>
<organism evidence="3 4">
    <name type="scientific">Catenulispora acidiphila (strain DSM 44928 / JCM 14897 / NBRC 102108 / NRRL B-24433 / ID139908)</name>
    <dbReference type="NCBI Taxonomy" id="479433"/>
    <lineage>
        <taxon>Bacteria</taxon>
        <taxon>Bacillati</taxon>
        <taxon>Actinomycetota</taxon>
        <taxon>Actinomycetes</taxon>
        <taxon>Catenulisporales</taxon>
        <taxon>Catenulisporaceae</taxon>
        <taxon>Catenulispora</taxon>
    </lineage>
</organism>
<protein>
    <submittedName>
        <fullName evidence="3">Uncharacterized protein</fullName>
    </submittedName>
</protein>
<feature type="compositionally biased region" description="Pro residues" evidence="1">
    <location>
        <begin position="76"/>
        <end position="89"/>
    </location>
</feature>
<gene>
    <name evidence="3" type="ordered locus">Caci_5638</name>
</gene>
<dbReference type="AlphaFoldDB" id="C7QC49"/>
<feature type="compositionally biased region" description="Low complexity" evidence="1">
    <location>
        <begin position="107"/>
        <end position="129"/>
    </location>
</feature>
<feature type="transmembrane region" description="Helical" evidence="2">
    <location>
        <begin position="20"/>
        <end position="44"/>
    </location>
</feature>
<keyword evidence="4" id="KW-1185">Reference proteome</keyword>
<keyword evidence="2" id="KW-0472">Membrane</keyword>
<evidence type="ECO:0000313" key="3">
    <source>
        <dbReference type="EMBL" id="ACU74497.1"/>
    </source>
</evidence>
<dbReference type="RefSeq" id="WP_015794226.1">
    <property type="nucleotide sequence ID" value="NC_013131.1"/>
</dbReference>
<dbReference type="EMBL" id="CP001700">
    <property type="protein sequence ID" value="ACU74497.1"/>
    <property type="molecule type" value="Genomic_DNA"/>
</dbReference>
<evidence type="ECO:0000313" key="4">
    <source>
        <dbReference type="Proteomes" id="UP000000851"/>
    </source>
</evidence>
<sequence length="137" mass="14156" precursor="true">MIVDGSYTAWVRPTRRVHFALSLGMTLTGAILIAAGAAGGSGAARPAPLIGRTADSFVSGDNGASGSQVPAAPLLPVAPPQVKTPPHPVAKPHPKSRPHPHHTMSTPTRPAELLRPAAPPVRSVPSSAEPRPHRLNH</sequence>
<dbReference type="Proteomes" id="UP000000851">
    <property type="component" value="Chromosome"/>
</dbReference>
<proteinExistence type="predicted"/>
<accession>C7QC49</accession>
<keyword evidence="2" id="KW-0812">Transmembrane</keyword>